<dbReference type="GO" id="GO:0016925">
    <property type="term" value="P:protein sumoylation"/>
    <property type="evidence" value="ECO:0007669"/>
    <property type="project" value="TreeGrafter"/>
</dbReference>
<dbReference type="AlphaFoldDB" id="A0AAJ0M3Y6"/>
<dbReference type="PANTHER" id="PTHR10782:SF4">
    <property type="entry name" value="TONALLI, ISOFORM E"/>
    <property type="match status" value="1"/>
</dbReference>
<organism evidence="2 3">
    <name type="scientific">Chaetomium strumarium</name>
    <dbReference type="NCBI Taxonomy" id="1170767"/>
    <lineage>
        <taxon>Eukaryota</taxon>
        <taxon>Fungi</taxon>
        <taxon>Dikarya</taxon>
        <taxon>Ascomycota</taxon>
        <taxon>Pezizomycotina</taxon>
        <taxon>Sordariomycetes</taxon>
        <taxon>Sordariomycetidae</taxon>
        <taxon>Sordariales</taxon>
        <taxon>Chaetomiaceae</taxon>
        <taxon>Chaetomium</taxon>
    </lineage>
</organism>
<evidence type="ECO:0000313" key="2">
    <source>
        <dbReference type="EMBL" id="KAK3307879.1"/>
    </source>
</evidence>
<dbReference type="EMBL" id="JAUDZG010000002">
    <property type="protein sequence ID" value="KAK3307879.1"/>
    <property type="molecule type" value="Genomic_DNA"/>
</dbReference>
<reference evidence="2" key="1">
    <citation type="journal article" date="2023" name="Mol. Phylogenet. Evol.">
        <title>Genome-scale phylogeny and comparative genomics of the fungal order Sordariales.</title>
        <authorList>
            <person name="Hensen N."/>
            <person name="Bonometti L."/>
            <person name="Westerberg I."/>
            <person name="Brannstrom I.O."/>
            <person name="Guillou S."/>
            <person name="Cros-Aarteil S."/>
            <person name="Calhoun S."/>
            <person name="Haridas S."/>
            <person name="Kuo A."/>
            <person name="Mondo S."/>
            <person name="Pangilinan J."/>
            <person name="Riley R."/>
            <person name="LaButti K."/>
            <person name="Andreopoulos B."/>
            <person name="Lipzen A."/>
            <person name="Chen C."/>
            <person name="Yan M."/>
            <person name="Daum C."/>
            <person name="Ng V."/>
            <person name="Clum A."/>
            <person name="Steindorff A."/>
            <person name="Ohm R.A."/>
            <person name="Martin F."/>
            <person name="Silar P."/>
            <person name="Natvig D.O."/>
            <person name="Lalanne C."/>
            <person name="Gautier V."/>
            <person name="Ament-Velasquez S.L."/>
            <person name="Kruys A."/>
            <person name="Hutchinson M.I."/>
            <person name="Powell A.J."/>
            <person name="Barry K."/>
            <person name="Miller A.N."/>
            <person name="Grigoriev I.V."/>
            <person name="Debuchy R."/>
            <person name="Gladieux P."/>
            <person name="Hiltunen Thoren M."/>
            <person name="Johannesson H."/>
        </authorList>
    </citation>
    <scope>NUCLEOTIDE SEQUENCE</scope>
    <source>
        <strain evidence="2">CBS 333.67</strain>
    </source>
</reference>
<feature type="region of interest" description="Disordered" evidence="1">
    <location>
        <begin position="1047"/>
        <end position="1092"/>
    </location>
</feature>
<dbReference type="GeneID" id="87885511"/>
<dbReference type="Gene3D" id="3.30.40.10">
    <property type="entry name" value="Zinc/RING finger domain, C3HC4 (zinc finger)"/>
    <property type="match status" value="1"/>
</dbReference>
<evidence type="ECO:0000256" key="1">
    <source>
        <dbReference type="SAM" id="MobiDB-lite"/>
    </source>
</evidence>
<feature type="compositionally biased region" description="Polar residues" evidence="1">
    <location>
        <begin position="1065"/>
        <end position="1078"/>
    </location>
</feature>
<evidence type="ECO:0000313" key="3">
    <source>
        <dbReference type="Proteomes" id="UP001273166"/>
    </source>
</evidence>
<accession>A0AAJ0M3Y6</accession>
<comment type="caution">
    <text evidence="2">The sequence shown here is derived from an EMBL/GenBank/DDBJ whole genome shotgun (WGS) entry which is preliminary data.</text>
</comment>
<feature type="compositionally biased region" description="Polar residues" evidence="1">
    <location>
        <begin position="66"/>
        <end position="89"/>
    </location>
</feature>
<dbReference type="InterPro" id="IPR013083">
    <property type="entry name" value="Znf_RING/FYVE/PHD"/>
</dbReference>
<feature type="region of interest" description="Disordered" evidence="1">
    <location>
        <begin position="155"/>
        <end position="181"/>
    </location>
</feature>
<protein>
    <recommendedName>
        <fullName evidence="4">SP-RING-type domain-containing protein</fullName>
    </recommendedName>
</protein>
<dbReference type="PANTHER" id="PTHR10782">
    <property type="entry name" value="ZINC FINGER MIZ DOMAIN-CONTAINING PROTEIN"/>
    <property type="match status" value="1"/>
</dbReference>
<feature type="region of interest" description="Disordered" evidence="1">
    <location>
        <begin position="54"/>
        <end position="89"/>
    </location>
</feature>
<dbReference type="GO" id="GO:0061665">
    <property type="term" value="F:SUMO ligase activity"/>
    <property type="evidence" value="ECO:0007669"/>
    <property type="project" value="TreeGrafter"/>
</dbReference>
<evidence type="ECO:0008006" key="4">
    <source>
        <dbReference type="Google" id="ProtNLM"/>
    </source>
</evidence>
<feature type="compositionally biased region" description="Acidic residues" evidence="1">
    <location>
        <begin position="1049"/>
        <end position="1059"/>
    </location>
</feature>
<feature type="compositionally biased region" description="Basic and acidic residues" evidence="1">
    <location>
        <begin position="1082"/>
        <end position="1092"/>
    </location>
</feature>
<feature type="compositionally biased region" description="Polar residues" evidence="1">
    <location>
        <begin position="631"/>
        <end position="640"/>
    </location>
</feature>
<feature type="compositionally biased region" description="Polar residues" evidence="1">
    <location>
        <begin position="512"/>
        <end position="522"/>
    </location>
</feature>
<feature type="region of interest" description="Disordered" evidence="1">
    <location>
        <begin position="506"/>
        <end position="545"/>
    </location>
</feature>
<name>A0AAJ0M3Y6_9PEZI</name>
<dbReference type="RefSeq" id="XP_062723659.1">
    <property type="nucleotide sequence ID" value="XM_062866682.1"/>
</dbReference>
<dbReference type="Proteomes" id="UP001273166">
    <property type="component" value="Unassembled WGS sequence"/>
</dbReference>
<reference evidence="2" key="2">
    <citation type="submission" date="2023-06" db="EMBL/GenBank/DDBJ databases">
        <authorList>
            <consortium name="Lawrence Berkeley National Laboratory"/>
            <person name="Mondo S.J."/>
            <person name="Hensen N."/>
            <person name="Bonometti L."/>
            <person name="Westerberg I."/>
            <person name="Brannstrom I.O."/>
            <person name="Guillou S."/>
            <person name="Cros-Aarteil S."/>
            <person name="Calhoun S."/>
            <person name="Haridas S."/>
            <person name="Kuo A."/>
            <person name="Pangilinan J."/>
            <person name="Riley R."/>
            <person name="Labutti K."/>
            <person name="Andreopoulos B."/>
            <person name="Lipzen A."/>
            <person name="Chen C."/>
            <person name="Yanf M."/>
            <person name="Daum C."/>
            <person name="Ng V."/>
            <person name="Clum A."/>
            <person name="Steindorff A."/>
            <person name="Ohm R."/>
            <person name="Martin F."/>
            <person name="Silar P."/>
            <person name="Natvig D."/>
            <person name="Lalanne C."/>
            <person name="Gautier V."/>
            <person name="Ament-Velasquez S.L."/>
            <person name="Kruys A."/>
            <person name="Hutchinson M.I."/>
            <person name="Powell A.J."/>
            <person name="Barry K."/>
            <person name="Miller A.N."/>
            <person name="Grigoriev I.V."/>
            <person name="Debuchy R."/>
            <person name="Gladieux P."/>
            <person name="Thoren M.H."/>
            <person name="Johannesson H."/>
        </authorList>
    </citation>
    <scope>NUCLEOTIDE SEQUENCE</scope>
    <source>
        <strain evidence="2">CBS 333.67</strain>
    </source>
</reference>
<sequence length="1092" mass="120309">MDDFWWGNNDKKIEFTSNHLPAAGRAGRPAAATPASLNPLTPFLYIRPAVLPSPAPSDEPSPSVSNVLDSPNTHSISLTDTRNMGSTAVSTPTALPVTEARFVHEPSHAPDLQEVPRQATAGSSVVPENSNHFGSQAFQLSTHEYRNGQGGQSITLASAGPAPARGPVPPLKKRRTDPQVPTLAPTTANCSSLLSILNDYVQCNGGDDALESNVDNVVKPRVMLLRDACHREDEFFIVLHQVFAMWSLNPHDAYQRLPQAPQIIDSAFAILETVLKKNQLLSRPFQLWFARFPVRPEQFGRGPIGGTDVINRIAAFLGNLSREYTSLMTASLQRRYPLLVDELLYRLHCYSPVLQFIFFTASRRRLGVPDGHLGGQIDRAFRDDQENHRSDLSGVQILQPFNHPGEIDRRNAALIDYFKGIVESAVPFRGGPNAQRNLGSPPIPGAPSPISPLQAGFRDPLLSMQTTQQHAQQHQAAFAPQSAANAYPPMFPSSAIPVPSLPSMMAPLNPYGHQQGQSTAGTMQRGPPRHSQPLTSQGQPLFNPRQYYPVAAGSSVSSQQSHTQASQYASQQQQLMVQRQQQQALQQFNQQQYQRNLQAAGSLFVQASHQATVAQSSTGATRALYGTQSMRNTQPQQSQYIPGAQPAQPSVASARPAASQNSAGSSARVNQRAPDQTERDASQRNQLLQAQDPLFPPRGAFIMRPDWPYDPSDKKSIMMSLHQAHVRSPKRVIKDGEKERLYQAMRTFSVAPAPLAPKDTLYDFRFQVTEEQFALAATKFKTDGVLLPVVEHSNGALRWRIKCCTVPVSITKPTEQQWATLDVSWPSSIFMSLNDRPLDVRRVQHNGKDLPTEITDFVICGTNTLKISIPDVHRGSAPNRFVAVELLETLNHSTILKSVWSDGLIPEEETLATIKKRLEPTADDDVCFEAPDLSIDLADPFTSTIFNIPARGAACTHMECFDLETWLNTRPSKPQIKCPHKLVKCTCPNTPEPSNPDKWRCPICSKDARPYSLRIDIFLLKVRTQLEREGKLGTKSMRVKADGSWSVVLEEDEDGESDGEGPTARSASASVRANQPAPTTGVRKEVEVIEID</sequence>
<gene>
    <name evidence="2" type="ORF">B0T15DRAFT_490490</name>
</gene>
<keyword evidence="3" id="KW-1185">Reference proteome</keyword>
<proteinExistence type="predicted"/>
<dbReference type="GO" id="GO:0000785">
    <property type="term" value="C:chromatin"/>
    <property type="evidence" value="ECO:0007669"/>
    <property type="project" value="TreeGrafter"/>
</dbReference>
<feature type="compositionally biased region" description="Polar residues" evidence="1">
    <location>
        <begin position="658"/>
        <end position="669"/>
    </location>
</feature>
<feature type="region of interest" description="Disordered" evidence="1">
    <location>
        <begin position="631"/>
        <end position="682"/>
    </location>
</feature>